<name>A0ABX5M9Q8_9PROT</name>
<dbReference type="Gene3D" id="1.10.287.110">
    <property type="entry name" value="DnaJ domain"/>
    <property type="match status" value="1"/>
</dbReference>
<evidence type="ECO:0000256" key="1">
    <source>
        <dbReference type="SAM" id="MobiDB-lite"/>
    </source>
</evidence>
<protein>
    <submittedName>
        <fullName evidence="2">Uncharacterized protein</fullName>
    </submittedName>
</protein>
<gene>
    <name evidence="2" type="ORF">C8R14_10249</name>
</gene>
<dbReference type="CDD" id="cd06257">
    <property type="entry name" value="DnaJ"/>
    <property type="match status" value="1"/>
</dbReference>
<dbReference type="SUPFAM" id="SSF46565">
    <property type="entry name" value="Chaperone J-domain"/>
    <property type="match status" value="1"/>
</dbReference>
<reference evidence="2 3" key="1">
    <citation type="submission" date="2018-04" db="EMBL/GenBank/DDBJ databases">
        <title>Active sludge and wastewater microbial communities from Klosterneuburg, Austria.</title>
        <authorList>
            <person name="Wagner M."/>
        </authorList>
    </citation>
    <scope>NUCLEOTIDE SEQUENCE [LARGE SCALE GENOMIC DNA]</scope>
    <source>
        <strain evidence="2 3">Nm 57</strain>
    </source>
</reference>
<proteinExistence type="predicted"/>
<comment type="caution">
    <text evidence="2">The sequence shown here is derived from an EMBL/GenBank/DDBJ whole genome shotgun (WGS) entry which is preliminary data.</text>
</comment>
<keyword evidence="3" id="KW-1185">Reference proteome</keyword>
<organism evidence="2 3">
    <name type="scientific">Nitrosomonas eutropha</name>
    <dbReference type="NCBI Taxonomy" id="916"/>
    <lineage>
        <taxon>Bacteria</taxon>
        <taxon>Pseudomonadati</taxon>
        <taxon>Pseudomonadota</taxon>
        <taxon>Betaproteobacteria</taxon>
        <taxon>Nitrosomonadales</taxon>
        <taxon>Nitrosomonadaceae</taxon>
        <taxon>Nitrosomonas</taxon>
    </lineage>
</organism>
<evidence type="ECO:0000313" key="2">
    <source>
        <dbReference type="EMBL" id="PXV83932.1"/>
    </source>
</evidence>
<evidence type="ECO:0000313" key="3">
    <source>
        <dbReference type="Proteomes" id="UP000247780"/>
    </source>
</evidence>
<dbReference type="InterPro" id="IPR001623">
    <property type="entry name" value="DnaJ_domain"/>
</dbReference>
<feature type="region of interest" description="Disordered" evidence="1">
    <location>
        <begin position="179"/>
        <end position="209"/>
    </location>
</feature>
<dbReference type="EMBL" id="QICQ01000002">
    <property type="protein sequence ID" value="PXV83932.1"/>
    <property type="molecule type" value="Genomic_DNA"/>
</dbReference>
<sequence length="401" mass="46574">MPCIPRQESLLDPVNSNELTVTDVVVHTKPQTKQQAAFQRLIQQIDEQRTQVAEWHIYGGRYNQRIGSELMPLLAQLREKRIAMLHLFDTQFHQRDVVRGRQQRAKLRDIMLDLAHELLLEQRDEDIVALYDRYSDLTYDEQTELDKAFSQNIVENLFGVHLDDDDTDGSMEEMLAKAMRKQQEEETRSEAKQSSHRRKSAKQTAAEEKRAAAKKEIIQSVREVYRKLASSLHPDRTSANLTADEKTVLMQRVNQAYDKGDLLELLNIQLEIEQIDTDYLTNLPVEQIDHYIQVLREQQAKLKAELASLLAPYRALVPLTPKLKPDRVDKAVDAEVARLEMNLRQVDIDLVAFQDGKQLAAFIKHYQVDNEPDEFDELQMLDDFLDSFSKQPSSPSRRRKR</sequence>
<feature type="compositionally biased region" description="Basic and acidic residues" evidence="1">
    <location>
        <begin position="181"/>
        <end position="193"/>
    </location>
</feature>
<dbReference type="RefSeq" id="WP_011633925.1">
    <property type="nucleotide sequence ID" value="NZ_QICQ01000002.1"/>
</dbReference>
<dbReference type="InterPro" id="IPR036869">
    <property type="entry name" value="J_dom_sf"/>
</dbReference>
<accession>A0ABX5M9Q8</accession>
<dbReference type="Proteomes" id="UP000247780">
    <property type="component" value="Unassembled WGS sequence"/>
</dbReference>